<dbReference type="Gramene" id="evm.model.08.1765">
    <property type="protein sequence ID" value="cds.evm.model.08.1765"/>
    <property type="gene ID" value="evm.TU.08.1765"/>
</dbReference>
<name>A0A803Q9Q6_CANSA</name>
<protein>
    <submittedName>
        <fullName evidence="1">Uncharacterized protein</fullName>
    </submittedName>
</protein>
<dbReference type="AlphaFoldDB" id="A0A803Q9Q6"/>
<dbReference type="Proteomes" id="UP000596661">
    <property type="component" value="Chromosome 8"/>
</dbReference>
<accession>A0A803Q9Q6</accession>
<sequence length="108" mass="12472">MLEVWWFVIKKELLRLQQLSSKWRQIALKLRNSFPQWRKTAETAQEIRQLLQETRVTDLVHIGKDANQVTNCLANYALSMNVSTMKIGVDFPCAGHVMVCDLPPCNVD</sequence>
<organism evidence="1 2">
    <name type="scientific">Cannabis sativa</name>
    <name type="common">Hemp</name>
    <name type="synonym">Marijuana</name>
    <dbReference type="NCBI Taxonomy" id="3483"/>
    <lineage>
        <taxon>Eukaryota</taxon>
        <taxon>Viridiplantae</taxon>
        <taxon>Streptophyta</taxon>
        <taxon>Embryophyta</taxon>
        <taxon>Tracheophyta</taxon>
        <taxon>Spermatophyta</taxon>
        <taxon>Magnoliopsida</taxon>
        <taxon>eudicotyledons</taxon>
        <taxon>Gunneridae</taxon>
        <taxon>Pentapetalae</taxon>
        <taxon>rosids</taxon>
        <taxon>fabids</taxon>
        <taxon>Rosales</taxon>
        <taxon>Cannabaceae</taxon>
        <taxon>Cannabis</taxon>
    </lineage>
</organism>
<dbReference type="EMBL" id="UZAU01000716">
    <property type="status" value="NOT_ANNOTATED_CDS"/>
    <property type="molecule type" value="Genomic_DNA"/>
</dbReference>
<evidence type="ECO:0000313" key="2">
    <source>
        <dbReference type="Proteomes" id="UP000596661"/>
    </source>
</evidence>
<keyword evidence="2" id="KW-1185">Reference proteome</keyword>
<reference evidence="1" key="1">
    <citation type="submission" date="2018-11" db="EMBL/GenBank/DDBJ databases">
        <authorList>
            <person name="Grassa J C."/>
        </authorList>
    </citation>
    <scope>NUCLEOTIDE SEQUENCE [LARGE SCALE GENOMIC DNA]</scope>
</reference>
<evidence type="ECO:0000313" key="1">
    <source>
        <dbReference type="EnsemblPlants" id="cds.evm.model.08.1765"/>
    </source>
</evidence>
<reference evidence="1" key="2">
    <citation type="submission" date="2021-03" db="UniProtKB">
        <authorList>
            <consortium name="EnsemblPlants"/>
        </authorList>
    </citation>
    <scope>IDENTIFICATION</scope>
</reference>
<proteinExistence type="predicted"/>
<dbReference type="EnsemblPlants" id="evm.model.08.1765">
    <property type="protein sequence ID" value="cds.evm.model.08.1765"/>
    <property type="gene ID" value="evm.TU.08.1765"/>
</dbReference>